<dbReference type="Gene3D" id="3.40.50.1820">
    <property type="entry name" value="alpha/beta hydrolase"/>
    <property type="match status" value="1"/>
</dbReference>
<evidence type="ECO:0000313" key="2">
    <source>
        <dbReference type="Proteomes" id="UP001151529"/>
    </source>
</evidence>
<organism evidence="1 2">
    <name type="scientific">Salix viminalis</name>
    <name type="common">Common osier</name>
    <name type="synonym">Basket willow</name>
    <dbReference type="NCBI Taxonomy" id="40686"/>
    <lineage>
        <taxon>Eukaryota</taxon>
        <taxon>Viridiplantae</taxon>
        <taxon>Streptophyta</taxon>
        <taxon>Embryophyta</taxon>
        <taxon>Tracheophyta</taxon>
        <taxon>Spermatophyta</taxon>
        <taxon>Magnoliopsida</taxon>
        <taxon>eudicotyledons</taxon>
        <taxon>Gunneridae</taxon>
        <taxon>Pentapetalae</taxon>
        <taxon>rosids</taxon>
        <taxon>fabids</taxon>
        <taxon>Malpighiales</taxon>
        <taxon>Salicaceae</taxon>
        <taxon>Saliceae</taxon>
        <taxon>Salix</taxon>
    </lineage>
</organism>
<reference evidence="1" key="2">
    <citation type="journal article" date="2023" name="Int. J. Mol. Sci.">
        <title>De Novo Assembly and Annotation of 11 Diverse Shrub Willow (Salix) Genomes Reveals Novel Gene Organization in Sex-Linked Regions.</title>
        <authorList>
            <person name="Hyden B."/>
            <person name="Feng K."/>
            <person name="Yates T.B."/>
            <person name="Jawdy S."/>
            <person name="Cereghino C."/>
            <person name="Smart L.B."/>
            <person name="Muchero W."/>
        </authorList>
    </citation>
    <scope>NUCLEOTIDE SEQUENCE [LARGE SCALE GENOMIC DNA]</scope>
    <source>
        <tissue evidence="1">Shoot tip</tissue>
    </source>
</reference>
<dbReference type="InterPro" id="IPR029058">
    <property type="entry name" value="AB_hydrolase_fold"/>
</dbReference>
<evidence type="ECO:0000313" key="1">
    <source>
        <dbReference type="EMBL" id="KAJ6693667.1"/>
    </source>
</evidence>
<dbReference type="Proteomes" id="UP001151529">
    <property type="component" value="Chromosome 13"/>
</dbReference>
<dbReference type="AlphaFoldDB" id="A0A9Q0PT93"/>
<keyword evidence="2" id="KW-1185">Reference proteome</keyword>
<accession>A0A9Q0PT93</accession>
<reference evidence="1" key="1">
    <citation type="submission" date="2022-11" db="EMBL/GenBank/DDBJ databases">
        <authorList>
            <person name="Hyden B.L."/>
            <person name="Feng K."/>
            <person name="Yates T."/>
            <person name="Jawdy S."/>
            <person name="Smart L.B."/>
            <person name="Muchero W."/>
        </authorList>
    </citation>
    <scope>NUCLEOTIDE SEQUENCE</scope>
    <source>
        <tissue evidence="1">Shoot tip</tissue>
    </source>
</reference>
<dbReference type="PANTHER" id="PTHR46812:SF1">
    <property type="entry name" value="CARBOXYMETHYLENEBUTENOLIDASE HOMOLOG"/>
    <property type="match status" value="1"/>
</dbReference>
<dbReference type="GO" id="GO:0009507">
    <property type="term" value="C:chloroplast"/>
    <property type="evidence" value="ECO:0007669"/>
    <property type="project" value="TreeGrafter"/>
</dbReference>
<proteinExistence type="predicted"/>
<dbReference type="InterPro" id="IPR042946">
    <property type="entry name" value="CMBL"/>
</dbReference>
<name>A0A9Q0PT93_SALVM</name>
<dbReference type="PANTHER" id="PTHR46812">
    <property type="entry name" value="CARBOXYMETHYLENEBUTENOLIDASE HOMOLOG"/>
    <property type="match status" value="1"/>
</dbReference>
<comment type="caution">
    <text evidence="1">The sequence shown here is derived from an EMBL/GenBank/DDBJ whole genome shotgun (WGS) entry which is preliminary data.</text>
</comment>
<dbReference type="OrthoDB" id="17560at2759"/>
<sequence>MTLFAQSVSLKDIEKRIGEGSEVVVFEGRGHGFAHNPSSPEEDEDAEKAFTVMRNWLHERQNLPEQYGGDRTFDVANDFLALTLALYKVLCTS</sequence>
<gene>
    <name evidence="1" type="ORF">OIU85_004445</name>
</gene>
<dbReference type="EMBL" id="JAPFFL010000011">
    <property type="protein sequence ID" value="KAJ6693667.1"/>
    <property type="molecule type" value="Genomic_DNA"/>
</dbReference>
<protein>
    <submittedName>
        <fullName evidence="1">Uncharacterized protein</fullName>
    </submittedName>
</protein>